<keyword evidence="1" id="KW-0677">Repeat</keyword>
<dbReference type="RefSeq" id="WP_046858122.1">
    <property type="nucleotide sequence ID" value="NZ_CP011412.1"/>
</dbReference>
<accession>A0A0F7JX57</accession>
<evidence type="ECO:0000256" key="3">
    <source>
        <dbReference type="PROSITE-ProRule" id="PRU00023"/>
    </source>
</evidence>
<feature type="repeat" description="ANK" evidence="3">
    <location>
        <begin position="135"/>
        <end position="167"/>
    </location>
</feature>
<dbReference type="EMBL" id="CP011412">
    <property type="protein sequence ID" value="AKH19183.1"/>
    <property type="molecule type" value="Genomic_DNA"/>
</dbReference>
<dbReference type="SMART" id="SM00248">
    <property type="entry name" value="ANK"/>
    <property type="match status" value="6"/>
</dbReference>
<evidence type="ECO:0000256" key="2">
    <source>
        <dbReference type="ARBA" id="ARBA00023043"/>
    </source>
</evidence>
<reference evidence="4 5" key="1">
    <citation type="journal article" date="2015" name="Genome Announc.">
        <title>Complete Genome Sequence of Sedimenticola thiotaurini Strain SIP-G1, a Polyphosphate- and Polyhydroxyalkanoate-Accumulating Sulfur-Oxidizing Gammaproteobacterium Isolated from Salt Marsh Sediments.</title>
        <authorList>
            <person name="Flood B.E."/>
            <person name="Jones D.S."/>
            <person name="Bailey J.V."/>
        </authorList>
    </citation>
    <scope>NUCLEOTIDE SEQUENCE [LARGE SCALE GENOMIC DNA]</scope>
    <source>
        <strain evidence="4 5">SIP-G1</strain>
    </source>
</reference>
<dbReference type="PROSITE" id="PS50088">
    <property type="entry name" value="ANK_REPEAT"/>
    <property type="match status" value="5"/>
</dbReference>
<dbReference type="Proteomes" id="UP000034410">
    <property type="component" value="Chromosome"/>
</dbReference>
<evidence type="ECO:0000313" key="4">
    <source>
        <dbReference type="EMBL" id="AKH19183.1"/>
    </source>
</evidence>
<dbReference type="Gene3D" id="1.25.40.20">
    <property type="entry name" value="Ankyrin repeat-containing domain"/>
    <property type="match status" value="3"/>
</dbReference>
<protein>
    <submittedName>
        <fullName evidence="4">Uncharacterized protein</fullName>
    </submittedName>
</protein>
<dbReference type="Pfam" id="PF00023">
    <property type="entry name" value="Ank"/>
    <property type="match status" value="1"/>
</dbReference>
<evidence type="ECO:0000256" key="1">
    <source>
        <dbReference type="ARBA" id="ARBA00022737"/>
    </source>
</evidence>
<sequence>MIHSIHDAIFDGDIDRVRSILDAGINMEEKNSDGDTPLLTCCTYRPLAEVMALLIDQGADINARNAKGESALSIAVGKKNGPVIDILLKHNAEVNVISDDGQTPLFRAAYKNLVEYAKEMLRRGADPNLNPRNPEDGTSLLWAAGTGDLELVEMLLCHGAEINAPGVLHSTIKHIHIMEYLIREGADVNKKGAWGSTALHMAAYKCEKEVVELLTNSGADIQIKDDKEGQTPYEWALDGECECQTIRDLLKI</sequence>
<dbReference type="KEGG" id="seds:AAY24_01165"/>
<dbReference type="PROSITE" id="PS50297">
    <property type="entry name" value="ANK_REP_REGION"/>
    <property type="match status" value="4"/>
</dbReference>
<dbReference type="PRINTS" id="PR01415">
    <property type="entry name" value="ANKYRIN"/>
</dbReference>
<name>A0A0F7JX57_9GAMM</name>
<feature type="repeat" description="ANK" evidence="3">
    <location>
        <begin position="194"/>
        <end position="226"/>
    </location>
</feature>
<feature type="repeat" description="ANK" evidence="3">
    <location>
        <begin position="100"/>
        <end position="132"/>
    </location>
</feature>
<feature type="repeat" description="ANK" evidence="3">
    <location>
        <begin position="67"/>
        <end position="99"/>
    </location>
</feature>
<proteinExistence type="predicted"/>
<gene>
    <name evidence="4" type="ORF">AAY24_01165</name>
</gene>
<feature type="repeat" description="ANK" evidence="3">
    <location>
        <begin position="33"/>
        <end position="66"/>
    </location>
</feature>
<evidence type="ECO:0000313" key="5">
    <source>
        <dbReference type="Proteomes" id="UP000034410"/>
    </source>
</evidence>
<dbReference type="InterPro" id="IPR002110">
    <property type="entry name" value="Ankyrin_rpt"/>
</dbReference>
<dbReference type="InterPro" id="IPR036770">
    <property type="entry name" value="Ankyrin_rpt-contain_sf"/>
</dbReference>
<dbReference type="PANTHER" id="PTHR24171">
    <property type="entry name" value="ANKYRIN REPEAT DOMAIN-CONTAINING PROTEIN 39-RELATED"/>
    <property type="match status" value="1"/>
</dbReference>
<dbReference type="Pfam" id="PF12796">
    <property type="entry name" value="Ank_2"/>
    <property type="match status" value="2"/>
</dbReference>
<keyword evidence="5" id="KW-1185">Reference proteome</keyword>
<keyword evidence="2 3" id="KW-0040">ANK repeat</keyword>
<dbReference type="AlphaFoldDB" id="A0A0F7JX57"/>
<dbReference type="OrthoDB" id="6147687at2"/>
<organism evidence="4 5">
    <name type="scientific">Sedimenticola thiotaurini</name>
    <dbReference type="NCBI Taxonomy" id="1543721"/>
    <lineage>
        <taxon>Bacteria</taxon>
        <taxon>Pseudomonadati</taxon>
        <taxon>Pseudomonadota</taxon>
        <taxon>Gammaproteobacteria</taxon>
        <taxon>Chromatiales</taxon>
        <taxon>Sedimenticolaceae</taxon>
        <taxon>Sedimenticola</taxon>
    </lineage>
</organism>
<dbReference type="PANTHER" id="PTHR24171:SF9">
    <property type="entry name" value="ANKYRIN REPEAT DOMAIN-CONTAINING PROTEIN 39"/>
    <property type="match status" value="1"/>
</dbReference>
<dbReference type="SUPFAM" id="SSF48403">
    <property type="entry name" value="Ankyrin repeat"/>
    <property type="match status" value="1"/>
</dbReference>